<protein>
    <submittedName>
        <fullName evidence="2">Uncharacterized protein</fullName>
    </submittedName>
</protein>
<keyword evidence="1" id="KW-1133">Transmembrane helix</keyword>
<gene>
    <name evidence="2" type="ORF">E3A20_13910</name>
</gene>
<organism evidence="2 3">
    <name type="scientific">Planctomyces bekefii</name>
    <dbReference type="NCBI Taxonomy" id="1653850"/>
    <lineage>
        <taxon>Bacteria</taxon>
        <taxon>Pseudomonadati</taxon>
        <taxon>Planctomycetota</taxon>
        <taxon>Planctomycetia</taxon>
        <taxon>Planctomycetales</taxon>
        <taxon>Planctomycetaceae</taxon>
        <taxon>Planctomyces</taxon>
    </lineage>
</organism>
<dbReference type="Proteomes" id="UP000321083">
    <property type="component" value="Unassembled WGS sequence"/>
</dbReference>
<dbReference type="AlphaFoldDB" id="A0A5C6M5C6"/>
<dbReference type="EMBL" id="SRHE01000265">
    <property type="protein sequence ID" value="TWW09477.1"/>
    <property type="molecule type" value="Genomic_DNA"/>
</dbReference>
<proteinExistence type="predicted"/>
<evidence type="ECO:0000256" key="1">
    <source>
        <dbReference type="SAM" id="Phobius"/>
    </source>
</evidence>
<keyword evidence="1" id="KW-0812">Transmembrane</keyword>
<reference evidence="2 3" key="2">
    <citation type="submission" date="2019-08" db="EMBL/GenBank/DDBJ databases">
        <authorList>
            <person name="Henke P."/>
        </authorList>
    </citation>
    <scope>NUCLEOTIDE SEQUENCE [LARGE SCALE GENOMIC DNA]</scope>
    <source>
        <strain evidence="2">Phe10_nw2017</strain>
    </source>
</reference>
<keyword evidence="1" id="KW-0472">Membrane</keyword>
<evidence type="ECO:0000313" key="2">
    <source>
        <dbReference type="EMBL" id="TWW09477.1"/>
    </source>
</evidence>
<sequence>MGAVAVGYFVSQYNWLSSVQYVVGLFAGVLGLFGWRKGQLVLRTSDTEMVVDCDELANEVCFTIALNALLGAERRNAGEVL</sequence>
<evidence type="ECO:0000313" key="3">
    <source>
        <dbReference type="Proteomes" id="UP000321083"/>
    </source>
</evidence>
<accession>A0A5C6M5C6</accession>
<name>A0A5C6M5C6_9PLAN</name>
<keyword evidence="3" id="KW-1185">Reference proteome</keyword>
<feature type="transmembrane region" description="Helical" evidence="1">
    <location>
        <begin position="15"/>
        <end position="35"/>
    </location>
</feature>
<reference evidence="2 3" key="1">
    <citation type="submission" date="2019-08" db="EMBL/GenBank/DDBJ databases">
        <title>100 year-old enigma solved: identification of Planctomyces bekefii, the type genus and species of the phylum Planctomycetes.</title>
        <authorList>
            <person name="Svetlana D.N."/>
            <person name="Overmann J."/>
        </authorList>
    </citation>
    <scope>NUCLEOTIDE SEQUENCE [LARGE SCALE GENOMIC DNA]</scope>
    <source>
        <strain evidence="2">Phe10_nw2017</strain>
    </source>
</reference>
<comment type="caution">
    <text evidence="2">The sequence shown here is derived from an EMBL/GenBank/DDBJ whole genome shotgun (WGS) entry which is preliminary data.</text>
</comment>